<keyword evidence="2" id="KW-1185">Reference proteome</keyword>
<dbReference type="EMBL" id="NAJN01000291">
    <property type="protein sequence ID" value="TKA75460.1"/>
    <property type="molecule type" value="Genomic_DNA"/>
</dbReference>
<name>A0A4U0XF09_9PEZI</name>
<protein>
    <recommendedName>
        <fullName evidence="3">BTB domain-containing protein</fullName>
    </recommendedName>
</protein>
<reference evidence="1 2" key="1">
    <citation type="submission" date="2017-03" db="EMBL/GenBank/DDBJ databases">
        <title>Genomes of endolithic fungi from Antarctica.</title>
        <authorList>
            <person name="Coleine C."/>
            <person name="Masonjones S."/>
            <person name="Stajich J.E."/>
        </authorList>
    </citation>
    <scope>NUCLEOTIDE SEQUENCE [LARGE SCALE GENOMIC DNA]</scope>
    <source>
        <strain evidence="1 2">CCFEE 5187</strain>
    </source>
</reference>
<comment type="caution">
    <text evidence="1">The sequence shown here is derived from an EMBL/GenBank/DDBJ whole genome shotgun (WGS) entry which is preliminary data.</text>
</comment>
<evidence type="ECO:0008006" key="3">
    <source>
        <dbReference type="Google" id="ProtNLM"/>
    </source>
</evidence>
<evidence type="ECO:0000313" key="2">
    <source>
        <dbReference type="Proteomes" id="UP000308768"/>
    </source>
</evidence>
<dbReference type="AlphaFoldDB" id="A0A4U0XF09"/>
<sequence length="175" mass="19762">MGKKDKKKGRQLQDAGVLDLRRCWYLRAIQSKRVTILVGPAKQQFLVAQDLLVHYSPAFQKVCQSSSKEAYTGTAAAQNITELMRIPDFISAMNRHGWYTGTYAEIANTKCGHMVGFEDIIAEFAPEFCGLKDLAEELKNVLFPIKGNMLIGTYNDRSIMYDGMINAFNNLKKEQ</sequence>
<organism evidence="1 2">
    <name type="scientific">Cryomyces minteri</name>
    <dbReference type="NCBI Taxonomy" id="331657"/>
    <lineage>
        <taxon>Eukaryota</taxon>
        <taxon>Fungi</taxon>
        <taxon>Dikarya</taxon>
        <taxon>Ascomycota</taxon>
        <taxon>Pezizomycotina</taxon>
        <taxon>Dothideomycetes</taxon>
        <taxon>Dothideomycetes incertae sedis</taxon>
        <taxon>Cryomyces</taxon>
    </lineage>
</organism>
<dbReference type="Proteomes" id="UP000308768">
    <property type="component" value="Unassembled WGS sequence"/>
</dbReference>
<dbReference type="OrthoDB" id="5584477at2759"/>
<dbReference type="STRING" id="331657.A0A4U0XF09"/>
<proteinExistence type="predicted"/>
<evidence type="ECO:0000313" key="1">
    <source>
        <dbReference type="EMBL" id="TKA75460.1"/>
    </source>
</evidence>
<gene>
    <name evidence="1" type="ORF">B0A49_09464</name>
</gene>
<accession>A0A4U0XF09</accession>